<comment type="caution">
    <text evidence="1">The sequence shown here is derived from an EMBL/GenBank/DDBJ whole genome shotgun (WGS) entry which is preliminary data.</text>
</comment>
<dbReference type="Proteomes" id="UP000823388">
    <property type="component" value="Chromosome 7K"/>
</dbReference>
<evidence type="ECO:0000313" key="1">
    <source>
        <dbReference type="EMBL" id="KAG2575928.1"/>
    </source>
</evidence>
<sequence length="55" mass="6397">MTMLRRTEYKKLKKETVVLFFLATTQHVLLAAALPFIPVMDKLLLYPISEQGCRE</sequence>
<dbReference type="AlphaFoldDB" id="A0A8T0QS66"/>
<gene>
    <name evidence="1" type="ORF">PVAP13_7KG361701</name>
</gene>
<proteinExistence type="predicted"/>
<name>A0A8T0QS66_PANVG</name>
<organism evidence="1 2">
    <name type="scientific">Panicum virgatum</name>
    <name type="common">Blackwell switchgrass</name>
    <dbReference type="NCBI Taxonomy" id="38727"/>
    <lineage>
        <taxon>Eukaryota</taxon>
        <taxon>Viridiplantae</taxon>
        <taxon>Streptophyta</taxon>
        <taxon>Embryophyta</taxon>
        <taxon>Tracheophyta</taxon>
        <taxon>Spermatophyta</taxon>
        <taxon>Magnoliopsida</taxon>
        <taxon>Liliopsida</taxon>
        <taxon>Poales</taxon>
        <taxon>Poaceae</taxon>
        <taxon>PACMAD clade</taxon>
        <taxon>Panicoideae</taxon>
        <taxon>Panicodae</taxon>
        <taxon>Paniceae</taxon>
        <taxon>Panicinae</taxon>
        <taxon>Panicum</taxon>
        <taxon>Panicum sect. Hiantes</taxon>
    </lineage>
</organism>
<dbReference type="EMBL" id="CM029049">
    <property type="protein sequence ID" value="KAG2575928.1"/>
    <property type="molecule type" value="Genomic_DNA"/>
</dbReference>
<accession>A0A8T0QS66</accession>
<evidence type="ECO:0000313" key="2">
    <source>
        <dbReference type="Proteomes" id="UP000823388"/>
    </source>
</evidence>
<protein>
    <submittedName>
        <fullName evidence="1">Uncharacterized protein</fullName>
    </submittedName>
</protein>
<reference evidence="1" key="1">
    <citation type="submission" date="2020-05" db="EMBL/GenBank/DDBJ databases">
        <title>WGS assembly of Panicum virgatum.</title>
        <authorList>
            <person name="Lovell J.T."/>
            <person name="Jenkins J."/>
            <person name="Shu S."/>
            <person name="Juenger T.E."/>
            <person name="Schmutz J."/>
        </authorList>
    </citation>
    <scope>NUCLEOTIDE SEQUENCE</scope>
    <source>
        <strain evidence="1">AP13</strain>
    </source>
</reference>
<keyword evidence="2" id="KW-1185">Reference proteome</keyword>